<sequence length="146" mass="16465">MQLTYSLVALVSSALCLKEVVIDTPKTFESTAKKTVVETGGCDTYLFYMGNINATSGISWCPDTAKALPLVTKYLNKIQDSTIIKVMVGNRTEWKSPYNHYKYHPWANLTAIPTLVRFYEEGPEFESLVEGDCYDETKLKKYLGVD</sequence>
<dbReference type="AlphaFoldDB" id="A0A137P7I8"/>
<reference evidence="4 5" key="1">
    <citation type="journal article" date="2015" name="Genome Biol. Evol.">
        <title>Phylogenomic analyses indicate that early fungi evolved digesting cell walls of algal ancestors of land plants.</title>
        <authorList>
            <person name="Chang Y."/>
            <person name="Wang S."/>
            <person name="Sekimoto S."/>
            <person name="Aerts A.L."/>
            <person name="Choi C."/>
            <person name="Clum A."/>
            <person name="LaButti K.M."/>
            <person name="Lindquist E.A."/>
            <person name="Yee Ngan C."/>
            <person name="Ohm R.A."/>
            <person name="Salamov A.A."/>
            <person name="Grigoriev I.V."/>
            <person name="Spatafora J.W."/>
            <person name="Berbee M.L."/>
        </authorList>
    </citation>
    <scope>NUCLEOTIDE SEQUENCE [LARGE SCALE GENOMIC DNA]</scope>
    <source>
        <strain evidence="4 5">NRRL 28638</strain>
    </source>
</reference>
<proteinExistence type="inferred from homology"/>
<protein>
    <recommendedName>
        <fullName evidence="3">Thioredoxin domain-containing protein</fullName>
    </recommendedName>
</protein>
<dbReference type="InterPro" id="IPR010357">
    <property type="entry name" value="TXNDC17_dom"/>
</dbReference>
<dbReference type="OMA" id="PRDYWKN"/>
<evidence type="ECO:0000313" key="4">
    <source>
        <dbReference type="EMBL" id="KXN70976.1"/>
    </source>
</evidence>
<dbReference type="SUPFAM" id="SSF52833">
    <property type="entry name" value="Thioredoxin-like"/>
    <property type="match status" value="1"/>
</dbReference>
<evidence type="ECO:0000313" key="5">
    <source>
        <dbReference type="Proteomes" id="UP000070444"/>
    </source>
</evidence>
<dbReference type="Gene3D" id="3.40.30.10">
    <property type="entry name" value="Glutaredoxin"/>
    <property type="match status" value="1"/>
</dbReference>
<dbReference type="InterPro" id="IPR036249">
    <property type="entry name" value="Thioredoxin-like_sf"/>
</dbReference>
<dbReference type="PANTHER" id="PTHR12452">
    <property type="entry name" value="42-9-9 PROTEIN-RELATED"/>
    <property type="match status" value="1"/>
</dbReference>
<evidence type="ECO:0000259" key="3">
    <source>
        <dbReference type="Pfam" id="PF06110"/>
    </source>
</evidence>
<feature type="chain" id="PRO_5007294471" description="Thioredoxin domain-containing protein" evidence="2">
    <location>
        <begin position="19"/>
        <end position="146"/>
    </location>
</feature>
<evidence type="ECO:0000256" key="1">
    <source>
        <dbReference type="ARBA" id="ARBA00008987"/>
    </source>
</evidence>
<organism evidence="4 5">
    <name type="scientific">Conidiobolus coronatus (strain ATCC 28846 / CBS 209.66 / NRRL 28638)</name>
    <name type="common">Delacroixia coronata</name>
    <dbReference type="NCBI Taxonomy" id="796925"/>
    <lineage>
        <taxon>Eukaryota</taxon>
        <taxon>Fungi</taxon>
        <taxon>Fungi incertae sedis</taxon>
        <taxon>Zoopagomycota</taxon>
        <taxon>Entomophthoromycotina</taxon>
        <taxon>Entomophthoromycetes</taxon>
        <taxon>Entomophthorales</taxon>
        <taxon>Ancylistaceae</taxon>
        <taxon>Conidiobolus</taxon>
    </lineage>
</organism>
<dbReference type="PANTHER" id="PTHR12452:SF0">
    <property type="entry name" value="THIOREDOXIN DOMAIN-CONTAINING PROTEIN 17"/>
    <property type="match status" value="1"/>
</dbReference>
<dbReference type="Pfam" id="PF06110">
    <property type="entry name" value="TXD17-like_Trx"/>
    <property type="match status" value="1"/>
</dbReference>
<keyword evidence="2" id="KW-0732">Signal</keyword>
<accession>A0A137P7I8</accession>
<dbReference type="EMBL" id="KQ964488">
    <property type="protein sequence ID" value="KXN70976.1"/>
    <property type="molecule type" value="Genomic_DNA"/>
</dbReference>
<keyword evidence="5" id="KW-1185">Reference proteome</keyword>
<dbReference type="Proteomes" id="UP000070444">
    <property type="component" value="Unassembled WGS sequence"/>
</dbReference>
<dbReference type="InterPro" id="IPR045108">
    <property type="entry name" value="TXNDC17-like"/>
</dbReference>
<gene>
    <name evidence="4" type="ORF">CONCODRAFT_17242</name>
</gene>
<name>A0A137P7I8_CONC2</name>
<dbReference type="GO" id="GO:0005829">
    <property type="term" value="C:cytosol"/>
    <property type="evidence" value="ECO:0007669"/>
    <property type="project" value="TreeGrafter"/>
</dbReference>
<dbReference type="STRING" id="796925.A0A137P7I8"/>
<feature type="domain" description="Thioredoxin" evidence="3">
    <location>
        <begin position="32"/>
        <end position="121"/>
    </location>
</feature>
<comment type="similarity">
    <text evidence="1">Belongs to the thioredoxin family.</text>
</comment>
<dbReference type="OrthoDB" id="78947at2759"/>
<feature type="signal peptide" evidence="2">
    <location>
        <begin position="1"/>
        <end position="18"/>
    </location>
</feature>
<dbReference type="GO" id="GO:0047134">
    <property type="term" value="F:protein-disulfide reductase [NAD(P)H] activity"/>
    <property type="evidence" value="ECO:0007669"/>
    <property type="project" value="InterPro"/>
</dbReference>
<evidence type="ECO:0000256" key="2">
    <source>
        <dbReference type="SAM" id="SignalP"/>
    </source>
</evidence>